<comment type="caution">
    <text evidence="2">The sequence shown here is derived from an EMBL/GenBank/DDBJ whole genome shotgun (WGS) entry which is preliminary data.</text>
</comment>
<dbReference type="Proteomes" id="UP000194236">
    <property type="component" value="Unassembled WGS sequence"/>
</dbReference>
<keyword evidence="1" id="KW-0732">Signal</keyword>
<proteinExistence type="predicted"/>
<evidence type="ECO:0000256" key="1">
    <source>
        <dbReference type="SAM" id="SignalP"/>
    </source>
</evidence>
<reference evidence="2 3" key="1">
    <citation type="submission" date="2017-03" db="EMBL/GenBank/DDBJ databases">
        <title>Genome Survey of Euroglyphus maynei.</title>
        <authorList>
            <person name="Arlian L.G."/>
            <person name="Morgan M.S."/>
            <person name="Rider S.D."/>
        </authorList>
    </citation>
    <scope>NUCLEOTIDE SEQUENCE [LARGE SCALE GENOMIC DNA]</scope>
    <source>
        <strain evidence="2">Arlian Lab</strain>
        <tissue evidence="2">Whole body</tissue>
    </source>
</reference>
<evidence type="ECO:0000313" key="2">
    <source>
        <dbReference type="EMBL" id="OTF82246.1"/>
    </source>
</evidence>
<name>A0A1Y3BRN5_EURMA</name>
<accession>A0A1Y3BRN5</accession>
<sequence length="70" mass="7929">MKFLIVTISLLLAITGAVMTDEKPAKLNMQQVEELLQQIEKDEARLKPTVTDDPTVTVALQQLFTQFRQV</sequence>
<evidence type="ECO:0000313" key="3">
    <source>
        <dbReference type="Proteomes" id="UP000194236"/>
    </source>
</evidence>
<organism evidence="2 3">
    <name type="scientific">Euroglyphus maynei</name>
    <name type="common">Mayne's house dust mite</name>
    <dbReference type="NCBI Taxonomy" id="6958"/>
    <lineage>
        <taxon>Eukaryota</taxon>
        <taxon>Metazoa</taxon>
        <taxon>Ecdysozoa</taxon>
        <taxon>Arthropoda</taxon>
        <taxon>Chelicerata</taxon>
        <taxon>Arachnida</taxon>
        <taxon>Acari</taxon>
        <taxon>Acariformes</taxon>
        <taxon>Sarcoptiformes</taxon>
        <taxon>Astigmata</taxon>
        <taxon>Psoroptidia</taxon>
        <taxon>Analgoidea</taxon>
        <taxon>Pyroglyphidae</taxon>
        <taxon>Pyroglyphinae</taxon>
        <taxon>Euroglyphus</taxon>
    </lineage>
</organism>
<dbReference type="AlphaFoldDB" id="A0A1Y3BRN5"/>
<gene>
    <name evidence="2" type="ORF">BLA29_009620</name>
</gene>
<dbReference type="EMBL" id="MUJZ01009395">
    <property type="protein sequence ID" value="OTF82246.1"/>
    <property type="molecule type" value="Genomic_DNA"/>
</dbReference>
<protein>
    <submittedName>
        <fullName evidence="2">Uncharacterized protein</fullName>
    </submittedName>
</protein>
<feature type="chain" id="PRO_5013119149" evidence="1">
    <location>
        <begin position="21"/>
        <end position="70"/>
    </location>
</feature>
<feature type="signal peptide" evidence="1">
    <location>
        <begin position="1"/>
        <end position="20"/>
    </location>
</feature>
<keyword evidence="3" id="KW-1185">Reference proteome</keyword>